<gene>
    <name evidence="3" type="ORF">CH365_13245</name>
</gene>
<evidence type="ECO:0008006" key="5">
    <source>
        <dbReference type="Google" id="ProtNLM"/>
    </source>
</evidence>
<proteinExistence type="predicted"/>
<protein>
    <recommendedName>
        <fullName evidence="5">Cys-rich protein</fullName>
    </recommendedName>
</protein>
<dbReference type="Proteomes" id="UP000231843">
    <property type="component" value="Unassembled WGS sequence"/>
</dbReference>
<dbReference type="RefSeq" id="WP_100769058.1">
    <property type="nucleotide sequence ID" value="NZ_NPEA01000007.1"/>
</dbReference>
<sequence length="131" mass="14986">MLSRTSNKGRIRVVTAYLCLFSLVNFPVIAHEEGPTHSHVDQCRADKEKYCKESPKGDVLSCLKKNEENLSEDCRELLQEVRDKARQRMEACKEDKEKYCSNRGTAVIRCLQENKNLLGEKCKSALFSTSK</sequence>
<name>A0A2M9ZWL8_9LEPT</name>
<accession>A0A2M9ZWL8</accession>
<organism evidence="3 4">
    <name type="scientific">Leptospira neocaledonica</name>
    <dbReference type="NCBI Taxonomy" id="2023192"/>
    <lineage>
        <taxon>Bacteria</taxon>
        <taxon>Pseudomonadati</taxon>
        <taxon>Spirochaetota</taxon>
        <taxon>Spirochaetia</taxon>
        <taxon>Leptospirales</taxon>
        <taxon>Leptospiraceae</taxon>
        <taxon>Leptospira</taxon>
    </lineage>
</organism>
<evidence type="ECO:0000313" key="4">
    <source>
        <dbReference type="Proteomes" id="UP000231843"/>
    </source>
</evidence>
<feature type="signal peptide" evidence="2">
    <location>
        <begin position="1"/>
        <end position="30"/>
    </location>
</feature>
<dbReference type="EMBL" id="NPEA01000007">
    <property type="protein sequence ID" value="PJZ76353.1"/>
    <property type="molecule type" value="Genomic_DNA"/>
</dbReference>
<evidence type="ECO:0000313" key="3">
    <source>
        <dbReference type="EMBL" id="PJZ76353.1"/>
    </source>
</evidence>
<dbReference type="OrthoDB" id="328735at2"/>
<evidence type="ECO:0000256" key="1">
    <source>
        <dbReference type="SAM" id="Coils"/>
    </source>
</evidence>
<keyword evidence="1" id="KW-0175">Coiled coil</keyword>
<feature type="coiled-coil region" evidence="1">
    <location>
        <begin position="60"/>
        <end position="102"/>
    </location>
</feature>
<comment type="caution">
    <text evidence="3">The sequence shown here is derived from an EMBL/GenBank/DDBJ whole genome shotgun (WGS) entry which is preliminary data.</text>
</comment>
<dbReference type="AlphaFoldDB" id="A0A2M9ZWL8"/>
<evidence type="ECO:0000256" key="2">
    <source>
        <dbReference type="SAM" id="SignalP"/>
    </source>
</evidence>
<reference evidence="3 4" key="1">
    <citation type="submission" date="2017-07" db="EMBL/GenBank/DDBJ databases">
        <title>Leptospira spp. isolated from tropical soils.</title>
        <authorList>
            <person name="Thibeaux R."/>
            <person name="Iraola G."/>
            <person name="Ferres I."/>
            <person name="Bierque E."/>
            <person name="Girault D."/>
            <person name="Soupe-Gilbert M.-E."/>
            <person name="Picardeau M."/>
            <person name="Goarant C."/>
        </authorList>
    </citation>
    <scope>NUCLEOTIDE SEQUENCE [LARGE SCALE GENOMIC DNA]</scope>
    <source>
        <strain evidence="3 4">ES4-C-A1</strain>
    </source>
</reference>
<keyword evidence="2" id="KW-0732">Signal</keyword>
<feature type="chain" id="PRO_5014812724" description="Cys-rich protein" evidence="2">
    <location>
        <begin position="31"/>
        <end position="131"/>
    </location>
</feature>
<keyword evidence="4" id="KW-1185">Reference proteome</keyword>